<reference evidence="2" key="1">
    <citation type="journal article" date="2020" name="Nature">
        <title>Giant virus diversity and host interactions through global metagenomics.</title>
        <authorList>
            <person name="Schulz F."/>
            <person name="Roux S."/>
            <person name="Paez-Espino D."/>
            <person name="Jungbluth S."/>
            <person name="Walsh D.A."/>
            <person name="Denef V.J."/>
            <person name="McMahon K.D."/>
            <person name="Konstantinidis K.T."/>
            <person name="Eloe-Fadrosh E.A."/>
            <person name="Kyrpides N.C."/>
            <person name="Woyke T."/>
        </authorList>
    </citation>
    <scope>NUCLEOTIDE SEQUENCE</scope>
    <source>
        <strain evidence="2">GVMAG-M-3300021343-4</strain>
    </source>
</reference>
<dbReference type="AlphaFoldDB" id="A0A6C0CJW4"/>
<evidence type="ECO:0000313" key="2">
    <source>
        <dbReference type="EMBL" id="QHT04583.1"/>
    </source>
</evidence>
<dbReference type="EMBL" id="MN739435">
    <property type="protein sequence ID" value="QHT04583.1"/>
    <property type="molecule type" value="Genomic_DNA"/>
</dbReference>
<name>A0A6C0CJW4_9ZZZZ</name>
<proteinExistence type="predicted"/>
<protein>
    <submittedName>
        <fullName evidence="2">Uncharacterized protein</fullName>
    </submittedName>
</protein>
<evidence type="ECO:0000256" key="1">
    <source>
        <dbReference type="SAM" id="Coils"/>
    </source>
</evidence>
<keyword evidence="1" id="KW-0175">Coiled coil</keyword>
<accession>A0A6C0CJW4</accession>
<feature type="coiled-coil region" evidence="1">
    <location>
        <begin position="26"/>
        <end position="53"/>
    </location>
</feature>
<organism evidence="2">
    <name type="scientific">viral metagenome</name>
    <dbReference type="NCBI Taxonomy" id="1070528"/>
    <lineage>
        <taxon>unclassified sequences</taxon>
        <taxon>metagenomes</taxon>
        <taxon>organismal metagenomes</taxon>
    </lineage>
</organism>
<sequence length="59" mass="7045">MNPLELLRQKETEDHETLDKTVVEILQHLLKENAELKEKVKYLEDKAKYLEHKTVLSKN</sequence>